<accession>A0A3S4YK28</accession>
<evidence type="ECO:0000256" key="1">
    <source>
        <dbReference type="SAM" id="Phobius"/>
    </source>
</evidence>
<evidence type="ECO:0000313" key="3">
    <source>
        <dbReference type="Proteomes" id="UP000281904"/>
    </source>
</evidence>
<feature type="transmembrane region" description="Helical" evidence="1">
    <location>
        <begin position="32"/>
        <end position="53"/>
    </location>
</feature>
<evidence type="ECO:0000313" key="2">
    <source>
        <dbReference type="EMBL" id="VEI62394.1"/>
    </source>
</evidence>
<keyword evidence="1" id="KW-1133">Transmembrane helix</keyword>
<organism evidence="2 3">
    <name type="scientific">Serratia rubidaea</name>
    <name type="common">Serratia marinorubra</name>
    <dbReference type="NCBI Taxonomy" id="61652"/>
    <lineage>
        <taxon>Bacteria</taxon>
        <taxon>Pseudomonadati</taxon>
        <taxon>Pseudomonadota</taxon>
        <taxon>Gammaproteobacteria</taxon>
        <taxon>Enterobacterales</taxon>
        <taxon>Yersiniaceae</taxon>
        <taxon>Serratia</taxon>
    </lineage>
</organism>
<protein>
    <submittedName>
        <fullName evidence="2">Uncharacterized protein</fullName>
    </submittedName>
</protein>
<dbReference type="Proteomes" id="UP000281904">
    <property type="component" value="Chromosome"/>
</dbReference>
<name>A0A3S4YK28_SERRU</name>
<proteinExistence type="predicted"/>
<keyword evidence="1" id="KW-0472">Membrane</keyword>
<keyword evidence="1" id="KW-0812">Transmembrane</keyword>
<gene>
    <name evidence="2" type="ORF">NCTC10036_01084</name>
</gene>
<dbReference type="EMBL" id="LR134493">
    <property type="protein sequence ID" value="VEI62394.1"/>
    <property type="molecule type" value="Genomic_DNA"/>
</dbReference>
<sequence length="167" mass="19026">MTSVQVLLRLPLLMVRIWIVRGTGYCPMRKSVKAIIVAGVVIVAAFVWAWPYIAMNFAGSAHYTEQDKREYEFYTPDLLKAMPRISLRYDFDFANITGPSSHVYAIRYYDADDSSKVDAYLETAGYKKQKECFIEATCWTGDDPQKTVTVSMLESSKSILVSVVYNF</sequence>
<reference evidence="2 3" key="1">
    <citation type="submission" date="2018-12" db="EMBL/GenBank/DDBJ databases">
        <authorList>
            <consortium name="Pathogen Informatics"/>
        </authorList>
    </citation>
    <scope>NUCLEOTIDE SEQUENCE [LARGE SCALE GENOMIC DNA]</scope>
    <source>
        <strain evidence="2 3">NCTC10036</strain>
    </source>
</reference>
<dbReference type="AlphaFoldDB" id="A0A3S4YK28"/>